<evidence type="ECO:0000313" key="2">
    <source>
        <dbReference type="Proteomes" id="UP000033405"/>
    </source>
</evidence>
<dbReference type="Proteomes" id="UP000033405">
    <property type="component" value="Unassembled WGS sequence"/>
</dbReference>
<dbReference type="PIRSF" id="PIRSF032209">
    <property type="entry name" value="UCP032209"/>
    <property type="match status" value="1"/>
</dbReference>
<gene>
    <name evidence="1" type="ORF">TZ96_00910</name>
</gene>
<dbReference type="AlphaFoldDB" id="A0A0F3HL54"/>
<comment type="caution">
    <text evidence="1">The sequence shown here is derived from an EMBL/GenBank/DDBJ whole genome shotgun (WGS) entry which is preliminary data.</text>
</comment>
<proteinExistence type="predicted"/>
<organism evidence="1 2">
    <name type="scientific">Streptococcus infantis</name>
    <dbReference type="NCBI Taxonomy" id="68892"/>
    <lineage>
        <taxon>Bacteria</taxon>
        <taxon>Bacillati</taxon>
        <taxon>Bacillota</taxon>
        <taxon>Bacilli</taxon>
        <taxon>Lactobacillales</taxon>
        <taxon>Streptococcaceae</taxon>
        <taxon>Streptococcus</taxon>
    </lineage>
</organism>
<name>A0A0F3HL54_9STRE</name>
<sequence>MEKDALLSEDRKYRYLLSRAWDEAKPTVLFIGLNPSTADEETDDPTIRKCINYAKYWGYGKILMANLFGFRSTDPKNLNHQLDPVGPENDAYILKSASEADLIIACWGNPGRLLDRDKEVISLIPNLHCLKRNKNGTPHHPLYLSKDIKPSPYKG</sequence>
<protein>
    <recommendedName>
        <fullName evidence="3">DUF1643 domain-containing protein</fullName>
    </recommendedName>
</protein>
<dbReference type="Pfam" id="PF07799">
    <property type="entry name" value="DUF1643"/>
    <property type="match status" value="1"/>
</dbReference>
<dbReference type="InterPro" id="IPR012441">
    <property type="entry name" value="DUF1643"/>
</dbReference>
<dbReference type="EMBL" id="JYOV01000011">
    <property type="protein sequence ID" value="KJU93703.1"/>
    <property type="molecule type" value="Genomic_DNA"/>
</dbReference>
<dbReference type="PATRIC" id="fig|28037.218.peg.883"/>
<dbReference type="InterPro" id="IPR016992">
    <property type="entry name" value="UCP032209"/>
</dbReference>
<evidence type="ECO:0000313" key="1">
    <source>
        <dbReference type="EMBL" id="KJU93703.1"/>
    </source>
</evidence>
<reference evidence="1 2" key="1">
    <citation type="submission" date="2015-02" db="EMBL/GenBank/DDBJ databases">
        <title>Evolution of amylase-binding proteins of oral streptococcal species.</title>
        <authorList>
            <person name="Haase E.M."/>
        </authorList>
    </citation>
    <scope>NUCLEOTIDE SEQUENCE [LARGE SCALE GENOMIC DNA]</scope>
    <source>
        <strain evidence="1 2">UC6950A</strain>
    </source>
</reference>
<accession>A0A0F3HL54</accession>
<evidence type="ECO:0008006" key="3">
    <source>
        <dbReference type="Google" id="ProtNLM"/>
    </source>
</evidence>
<dbReference type="RefSeq" id="WP_045763087.1">
    <property type="nucleotide sequence ID" value="NZ_JYOV01000011.1"/>
</dbReference>